<keyword evidence="1" id="KW-0808">Transferase</keyword>
<dbReference type="SUPFAM" id="SSF52335">
    <property type="entry name" value="Methylglyoxal synthase-like"/>
    <property type="match status" value="1"/>
</dbReference>
<keyword evidence="2" id="KW-0658">Purine biosynthesis</keyword>
<evidence type="ECO:0000256" key="1">
    <source>
        <dbReference type="ARBA" id="ARBA00022679"/>
    </source>
</evidence>
<dbReference type="InterPro" id="IPR002695">
    <property type="entry name" value="PurH-like"/>
</dbReference>
<proteinExistence type="predicted"/>
<evidence type="ECO:0000313" key="6">
    <source>
        <dbReference type="EMBL" id="NDY42274.1"/>
    </source>
</evidence>
<evidence type="ECO:0000256" key="3">
    <source>
        <dbReference type="ARBA" id="ARBA00022801"/>
    </source>
</evidence>
<gene>
    <name evidence="6" type="ORF">G3N55_05380</name>
</gene>
<feature type="domain" description="MGS-like" evidence="5">
    <location>
        <begin position="1"/>
        <end position="147"/>
    </location>
</feature>
<name>A0A6N9TR93_DISTH</name>
<dbReference type="CDD" id="cd01421">
    <property type="entry name" value="IMPCH"/>
    <property type="match status" value="1"/>
</dbReference>
<dbReference type="Pfam" id="PF02142">
    <property type="entry name" value="MGS"/>
    <property type="match status" value="1"/>
</dbReference>
<organism evidence="6 7">
    <name type="scientific">Dissulfurirhabdus thermomarina</name>
    <dbReference type="NCBI Taxonomy" id="1765737"/>
    <lineage>
        <taxon>Bacteria</taxon>
        <taxon>Deltaproteobacteria</taxon>
        <taxon>Dissulfurirhabdaceae</taxon>
        <taxon>Dissulfurirhabdus</taxon>
    </lineage>
</organism>
<dbReference type="PANTHER" id="PTHR11692:SF0">
    <property type="entry name" value="BIFUNCTIONAL PURINE BIOSYNTHESIS PROTEIN ATIC"/>
    <property type="match status" value="1"/>
</dbReference>
<dbReference type="InterPro" id="IPR036914">
    <property type="entry name" value="MGS-like_dom_sf"/>
</dbReference>
<dbReference type="InterPro" id="IPR011607">
    <property type="entry name" value="MGS-like_dom"/>
</dbReference>
<sequence length="205" mass="22282">MAKIERALISVTDKTGVVELARDLHGMGVEIISTGGTARAIREGGVPVRDVSEITGFPEMMDGRVKTLHPKVHGGILALRDNPVHAAQMAEHGIRPLDLIVVNLYAFEKTVAREGVTLADAIENIDIGGPTMLRSSAKNFRFVTVVVDPADYGKVLDEMRANGGATTLRTRFELARKVFATTCRYDEAITRYLSGIDPVSDPYFA</sequence>
<dbReference type="EMBL" id="JAAGRR010000044">
    <property type="protein sequence ID" value="NDY42274.1"/>
    <property type="molecule type" value="Genomic_DNA"/>
</dbReference>
<protein>
    <submittedName>
        <fullName evidence="6">IMP cyclohydrolase</fullName>
    </submittedName>
</protein>
<dbReference type="Gene3D" id="3.40.50.1380">
    <property type="entry name" value="Methylglyoxal synthase-like domain"/>
    <property type="match status" value="1"/>
</dbReference>
<dbReference type="PANTHER" id="PTHR11692">
    <property type="entry name" value="BIFUNCTIONAL PURINE BIOSYNTHESIS PROTEIN PURH"/>
    <property type="match status" value="1"/>
</dbReference>
<reference evidence="6 7" key="1">
    <citation type="submission" date="2020-02" db="EMBL/GenBank/DDBJ databases">
        <title>Comparative genomics of sulfur disproportionating microorganisms.</title>
        <authorList>
            <person name="Ward L.M."/>
            <person name="Bertran E."/>
            <person name="Johnston D.T."/>
        </authorList>
    </citation>
    <scope>NUCLEOTIDE SEQUENCE [LARGE SCALE GENOMIC DNA]</scope>
    <source>
        <strain evidence="6 7">DSM 100025</strain>
    </source>
</reference>
<evidence type="ECO:0000256" key="2">
    <source>
        <dbReference type="ARBA" id="ARBA00022755"/>
    </source>
</evidence>
<dbReference type="AlphaFoldDB" id="A0A6N9TR93"/>
<accession>A0A6N9TR93</accession>
<keyword evidence="4" id="KW-0511">Multifunctional enzyme</keyword>
<keyword evidence="7" id="KW-1185">Reference proteome</keyword>
<evidence type="ECO:0000313" key="7">
    <source>
        <dbReference type="Proteomes" id="UP000469346"/>
    </source>
</evidence>
<dbReference type="SMART" id="SM00851">
    <property type="entry name" value="MGS"/>
    <property type="match status" value="1"/>
</dbReference>
<dbReference type="PROSITE" id="PS51855">
    <property type="entry name" value="MGS"/>
    <property type="match status" value="1"/>
</dbReference>
<dbReference type="Proteomes" id="UP000469346">
    <property type="component" value="Unassembled WGS sequence"/>
</dbReference>
<dbReference type="GO" id="GO:0006189">
    <property type="term" value="P:'de novo' IMP biosynthetic process"/>
    <property type="evidence" value="ECO:0007669"/>
    <property type="project" value="TreeGrafter"/>
</dbReference>
<dbReference type="GO" id="GO:0003937">
    <property type="term" value="F:IMP cyclohydrolase activity"/>
    <property type="evidence" value="ECO:0007669"/>
    <property type="project" value="InterPro"/>
</dbReference>
<comment type="caution">
    <text evidence="6">The sequence shown here is derived from an EMBL/GenBank/DDBJ whole genome shotgun (WGS) entry which is preliminary data.</text>
</comment>
<dbReference type="GO" id="GO:0005829">
    <property type="term" value="C:cytosol"/>
    <property type="evidence" value="ECO:0007669"/>
    <property type="project" value="TreeGrafter"/>
</dbReference>
<dbReference type="FunFam" id="3.40.50.1380:FF:000001">
    <property type="entry name" value="Bifunctional purine biosynthesis protein PurH"/>
    <property type="match status" value="1"/>
</dbReference>
<keyword evidence="3 6" id="KW-0378">Hydrolase</keyword>
<dbReference type="GO" id="GO:0004643">
    <property type="term" value="F:phosphoribosylaminoimidazolecarboxamide formyltransferase activity"/>
    <property type="evidence" value="ECO:0007669"/>
    <property type="project" value="InterPro"/>
</dbReference>
<evidence type="ECO:0000259" key="5">
    <source>
        <dbReference type="PROSITE" id="PS51855"/>
    </source>
</evidence>
<dbReference type="Pfam" id="PF01808">
    <property type="entry name" value="AICARFT_IMPCHas"/>
    <property type="match status" value="1"/>
</dbReference>
<evidence type="ECO:0000256" key="4">
    <source>
        <dbReference type="ARBA" id="ARBA00023268"/>
    </source>
</evidence>